<proteinExistence type="predicted"/>
<gene>
    <name evidence="2" type="ORF">ACFFSY_33540</name>
</gene>
<keyword evidence="1" id="KW-0472">Membrane</keyword>
<sequence length="67" mass="7658">MRADEILRNISFGLLFAILAIGLLPFLVVYCFAETYGLVEFYEWGGVSALFVLPRMKKKEKKAKQTL</sequence>
<dbReference type="Proteomes" id="UP001589747">
    <property type="component" value="Unassembled WGS sequence"/>
</dbReference>
<feature type="transmembrane region" description="Helical" evidence="1">
    <location>
        <begin position="12"/>
        <end position="30"/>
    </location>
</feature>
<reference evidence="2 3" key="1">
    <citation type="submission" date="2024-09" db="EMBL/GenBank/DDBJ databases">
        <authorList>
            <person name="Sun Q."/>
            <person name="Mori K."/>
        </authorList>
    </citation>
    <scope>NUCLEOTIDE SEQUENCE [LARGE SCALE GENOMIC DNA]</scope>
    <source>
        <strain evidence="2 3">TISTR 2452</strain>
    </source>
</reference>
<name>A0ABV5L3N8_9BACL</name>
<keyword evidence="1" id="KW-1133">Transmembrane helix</keyword>
<organism evidence="2 3">
    <name type="scientific">Paenibacillus aurantiacus</name>
    <dbReference type="NCBI Taxonomy" id="1936118"/>
    <lineage>
        <taxon>Bacteria</taxon>
        <taxon>Bacillati</taxon>
        <taxon>Bacillota</taxon>
        <taxon>Bacilli</taxon>
        <taxon>Bacillales</taxon>
        <taxon>Paenibacillaceae</taxon>
        <taxon>Paenibacillus</taxon>
    </lineage>
</organism>
<accession>A0ABV5L3N8</accession>
<evidence type="ECO:0000313" key="3">
    <source>
        <dbReference type="Proteomes" id="UP001589747"/>
    </source>
</evidence>
<evidence type="ECO:0000256" key="1">
    <source>
        <dbReference type="SAM" id="Phobius"/>
    </source>
</evidence>
<dbReference type="EMBL" id="JBHMDO010000054">
    <property type="protein sequence ID" value="MFB9330892.1"/>
    <property type="molecule type" value="Genomic_DNA"/>
</dbReference>
<keyword evidence="3" id="KW-1185">Reference proteome</keyword>
<keyword evidence="1" id="KW-0812">Transmembrane</keyword>
<protein>
    <recommendedName>
        <fullName evidence="4">TMhelix containing protein</fullName>
    </recommendedName>
</protein>
<comment type="caution">
    <text evidence="2">The sequence shown here is derived from an EMBL/GenBank/DDBJ whole genome shotgun (WGS) entry which is preliminary data.</text>
</comment>
<evidence type="ECO:0008006" key="4">
    <source>
        <dbReference type="Google" id="ProtNLM"/>
    </source>
</evidence>
<dbReference type="RefSeq" id="WP_377502716.1">
    <property type="nucleotide sequence ID" value="NZ_JBHMDO010000054.1"/>
</dbReference>
<evidence type="ECO:0000313" key="2">
    <source>
        <dbReference type="EMBL" id="MFB9330892.1"/>
    </source>
</evidence>